<name>A0A0N0GQ22_9NEIS</name>
<evidence type="ECO:0000259" key="2">
    <source>
        <dbReference type="Pfam" id="PF00857"/>
    </source>
</evidence>
<dbReference type="SUPFAM" id="SSF52499">
    <property type="entry name" value="Isochorismatase-like hydrolases"/>
    <property type="match status" value="1"/>
</dbReference>
<sequence>MNTPVKSALLVIDVQQSFTQRPFWDETDMPAYRQHQLDLIAGYQARGLPVVQVFHHSQGAFDPANGFCVALDWLPRQADATFNKHVHNALTESGLLAWLQQHQITHLSISGIRTEQCCETTARVASDLGFAVDFVSEATLTWPMQHADGSTLSAAQIKHRTELVLADRFARVVTVAQCLAGLDAAVAA</sequence>
<dbReference type="RefSeq" id="WP_053936745.1">
    <property type="nucleotide sequence ID" value="NZ_LAQT01000003.1"/>
</dbReference>
<accession>A0A0N0GQ22</accession>
<comment type="caution">
    <text evidence="3">The sequence shown here is derived from an EMBL/GenBank/DDBJ whole genome shotgun (WGS) entry which is preliminary data.</text>
</comment>
<evidence type="ECO:0000313" key="4">
    <source>
        <dbReference type="Proteomes" id="UP000037939"/>
    </source>
</evidence>
<feature type="domain" description="Isochorismatase-like" evidence="2">
    <location>
        <begin position="7"/>
        <end position="155"/>
    </location>
</feature>
<proteinExistence type="predicted"/>
<dbReference type="Pfam" id="PF00857">
    <property type="entry name" value="Isochorismatase"/>
    <property type="match status" value="1"/>
</dbReference>
<dbReference type="STRING" id="857265.WG78_05270"/>
<dbReference type="Proteomes" id="UP000037939">
    <property type="component" value="Unassembled WGS sequence"/>
</dbReference>
<keyword evidence="4" id="KW-1185">Reference proteome</keyword>
<dbReference type="Gene3D" id="3.40.50.850">
    <property type="entry name" value="Isochorismatase-like"/>
    <property type="match status" value="1"/>
</dbReference>
<evidence type="ECO:0000256" key="1">
    <source>
        <dbReference type="ARBA" id="ARBA00022801"/>
    </source>
</evidence>
<keyword evidence="1" id="KW-0378">Hydrolase</keyword>
<organism evidence="3 4">
    <name type="scientific">Amantichitinum ursilacus</name>
    <dbReference type="NCBI Taxonomy" id="857265"/>
    <lineage>
        <taxon>Bacteria</taxon>
        <taxon>Pseudomonadati</taxon>
        <taxon>Pseudomonadota</taxon>
        <taxon>Betaproteobacteria</taxon>
        <taxon>Neisseriales</taxon>
        <taxon>Chitinibacteraceae</taxon>
        <taxon>Amantichitinum</taxon>
    </lineage>
</organism>
<dbReference type="InterPro" id="IPR036380">
    <property type="entry name" value="Isochorismatase-like_sf"/>
</dbReference>
<dbReference type="AlphaFoldDB" id="A0A0N0GQ22"/>
<dbReference type="PANTHER" id="PTHR43540:SF6">
    <property type="entry name" value="ISOCHORISMATASE-LIKE DOMAIN-CONTAINING PROTEIN"/>
    <property type="match status" value="1"/>
</dbReference>
<dbReference type="OrthoDB" id="9781985at2"/>
<dbReference type="PANTHER" id="PTHR43540">
    <property type="entry name" value="PEROXYUREIDOACRYLATE/UREIDOACRYLATE AMIDOHYDROLASE-RELATED"/>
    <property type="match status" value="1"/>
</dbReference>
<dbReference type="EMBL" id="LAQT01000003">
    <property type="protein sequence ID" value="KPC54033.1"/>
    <property type="molecule type" value="Genomic_DNA"/>
</dbReference>
<evidence type="ECO:0000313" key="3">
    <source>
        <dbReference type="EMBL" id="KPC54033.1"/>
    </source>
</evidence>
<protein>
    <submittedName>
        <fullName evidence="3">Nicotinamidase/pyrazinamidase</fullName>
    </submittedName>
</protein>
<dbReference type="GO" id="GO:0016787">
    <property type="term" value="F:hydrolase activity"/>
    <property type="evidence" value="ECO:0007669"/>
    <property type="project" value="UniProtKB-KW"/>
</dbReference>
<gene>
    <name evidence="3" type="ORF">WG78_05270</name>
</gene>
<dbReference type="InterPro" id="IPR000868">
    <property type="entry name" value="Isochorismatase-like_dom"/>
</dbReference>
<reference evidence="3 4" key="1">
    <citation type="submission" date="2015-07" db="EMBL/GenBank/DDBJ databases">
        <title>Draft genome sequence of the Amantichitinum ursilacus IGB-41, a new chitin-degrading bacterium.</title>
        <authorList>
            <person name="Kirstahler P."/>
            <person name="Guenther M."/>
            <person name="Grumaz C."/>
            <person name="Rupp S."/>
            <person name="Zibek S."/>
            <person name="Sohn K."/>
        </authorList>
    </citation>
    <scope>NUCLEOTIDE SEQUENCE [LARGE SCALE GENOMIC DNA]</scope>
    <source>
        <strain evidence="3 4">IGB-41</strain>
    </source>
</reference>
<dbReference type="InterPro" id="IPR050272">
    <property type="entry name" value="Isochorismatase-like_hydrls"/>
</dbReference>